<feature type="chain" id="PRO_5012501438" description="Glycosyl hydrolase family 32 N-terminal domain-containing protein" evidence="1">
    <location>
        <begin position="30"/>
        <end position="467"/>
    </location>
</feature>
<evidence type="ECO:0000256" key="1">
    <source>
        <dbReference type="SAM" id="SignalP"/>
    </source>
</evidence>
<organism evidence="2 3">
    <name type="scientific">Fuerstiella marisgermanici</name>
    <dbReference type="NCBI Taxonomy" id="1891926"/>
    <lineage>
        <taxon>Bacteria</taxon>
        <taxon>Pseudomonadati</taxon>
        <taxon>Planctomycetota</taxon>
        <taxon>Planctomycetia</taxon>
        <taxon>Planctomycetales</taxon>
        <taxon>Planctomycetaceae</taxon>
        <taxon>Fuerstiella</taxon>
    </lineage>
</organism>
<dbReference type="AlphaFoldDB" id="A0A1P8WA05"/>
<feature type="signal peptide" evidence="1">
    <location>
        <begin position="1"/>
        <end position="29"/>
    </location>
</feature>
<gene>
    <name evidence="2" type="ORF">Fuma_00464</name>
</gene>
<name>A0A1P8WA05_9PLAN</name>
<dbReference type="EMBL" id="CP017641">
    <property type="protein sequence ID" value="APZ90880.1"/>
    <property type="molecule type" value="Genomic_DNA"/>
</dbReference>
<dbReference type="SUPFAM" id="SSF75005">
    <property type="entry name" value="Arabinanase/levansucrase/invertase"/>
    <property type="match status" value="1"/>
</dbReference>
<evidence type="ECO:0000313" key="2">
    <source>
        <dbReference type="EMBL" id="APZ90880.1"/>
    </source>
</evidence>
<evidence type="ECO:0008006" key="4">
    <source>
        <dbReference type="Google" id="ProtNLM"/>
    </source>
</evidence>
<reference evidence="2 3" key="1">
    <citation type="journal article" date="2016" name="Front. Microbiol.">
        <title>Fuerstia marisgermanicae gen. nov., sp. nov., an Unusual Member of the Phylum Planctomycetes from the German Wadden Sea.</title>
        <authorList>
            <person name="Kohn T."/>
            <person name="Heuer A."/>
            <person name="Jogler M."/>
            <person name="Vollmers J."/>
            <person name="Boedeker C."/>
            <person name="Bunk B."/>
            <person name="Rast P."/>
            <person name="Borchert D."/>
            <person name="Glockner I."/>
            <person name="Freese H.M."/>
            <person name="Klenk H.P."/>
            <person name="Overmann J."/>
            <person name="Kaster A.K."/>
            <person name="Rohde M."/>
            <person name="Wiegand S."/>
            <person name="Jogler C."/>
        </authorList>
    </citation>
    <scope>NUCLEOTIDE SEQUENCE [LARGE SCALE GENOMIC DNA]</scope>
    <source>
        <strain evidence="2 3">NH11</strain>
    </source>
</reference>
<keyword evidence="3" id="KW-1185">Reference proteome</keyword>
<proteinExistence type="predicted"/>
<dbReference type="InterPro" id="IPR023296">
    <property type="entry name" value="Glyco_hydro_beta-prop_sf"/>
</dbReference>
<sequence length="467" mass="52210" precursor="true">MCTLPANSVPIRTLATVCVLLVSNAGSSAADPIALESRRELFVDEFLIDSMSDGVSLQVQRPEPQEVVLVTGESWEGNTCAYYSIFQDDDIYRMYYRGSHTKNMKGTHDEVTCYAESNDGIHWTKPKLGLYEWEGSKENNIVWNGIGTHCFTPFKDHNPDASADAKYKAISRGRPQAKKGLYAFKSPDGIHWSLISEEPVITEGYFDSQNLAFWDPVTGKYVDYHRTFVDGVRTIMMCASDDFVTWTKPVLLSYPGAPDQHLYTNTIRPYSHAPHIRIGFPTRYIPKTQQVEPVFMSSRDGVNFHRFEKAIIPQSAPKDRDGNRSNYMTYGLLELPGRPDELSVYATEAYYAGPDSRVRRFTYRKDGFAALQGSGEVLTKPITFDGMTLRVNYRCKDGGSLAVEVCDAAGKAVEGFSRTDCTSLKGDATNQVVSWKFGSGVAGLAGESIRLRFVMKDAELYAMQFGQ</sequence>
<dbReference type="Gene3D" id="2.115.10.20">
    <property type="entry name" value="Glycosyl hydrolase domain, family 43"/>
    <property type="match status" value="1"/>
</dbReference>
<dbReference type="RefSeq" id="WP_083731743.1">
    <property type="nucleotide sequence ID" value="NZ_CP017641.1"/>
</dbReference>
<dbReference type="OrthoDB" id="180690at2"/>
<dbReference type="Proteomes" id="UP000187735">
    <property type="component" value="Chromosome"/>
</dbReference>
<accession>A0A1P8WA05</accession>
<evidence type="ECO:0000313" key="3">
    <source>
        <dbReference type="Proteomes" id="UP000187735"/>
    </source>
</evidence>
<protein>
    <recommendedName>
        <fullName evidence="4">Glycosyl hydrolase family 32 N-terminal domain-containing protein</fullName>
    </recommendedName>
</protein>
<dbReference type="KEGG" id="fmr:Fuma_00464"/>
<keyword evidence="1" id="KW-0732">Signal</keyword>